<dbReference type="InterPro" id="IPR036397">
    <property type="entry name" value="RNaseH_sf"/>
</dbReference>
<evidence type="ECO:0000259" key="1">
    <source>
        <dbReference type="PROSITE" id="PS50994"/>
    </source>
</evidence>
<dbReference type="InterPro" id="IPR001584">
    <property type="entry name" value="Integrase_cat-core"/>
</dbReference>
<evidence type="ECO:0000313" key="2">
    <source>
        <dbReference type="EMBL" id="GHO60843.1"/>
    </source>
</evidence>
<feature type="domain" description="Integrase catalytic" evidence="1">
    <location>
        <begin position="1"/>
        <end position="115"/>
    </location>
</feature>
<dbReference type="EMBL" id="BNJG01000006">
    <property type="protein sequence ID" value="GHO60843.1"/>
    <property type="molecule type" value="Genomic_DNA"/>
</dbReference>
<dbReference type="SUPFAM" id="SSF53098">
    <property type="entry name" value="Ribonuclease H-like"/>
    <property type="match status" value="1"/>
</dbReference>
<dbReference type="PROSITE" id="PS50994">
    <property type="entry name" value="INTEGRASE"/>
    <property type="match status" value="1"/>
</dbReference>
<comment type="caution">
    <text evidence="2">The sequence shown here is derived from an EMBL/GenBank/DDBJ whole genome shotgun (WGS) entry which is preliminary data.</text>
</comment>
<protein>
    <recommendedName>
        <fullName evidence="1">Integrase catalytic domain-containing protein</fullName>
    </recommendedName>
</protein>
<reference evidence="2 3" key="1">
    <citation type="journal article" date="2021" name="Int. J. Syst. Evol. Microbiol.">
        <title>Reticulibacter mediterranei gen. nov., sp. nov., within the new family Reticulibacteraceae fam. nov., and Ktedonospora formicarum gen. nov., sp. nov., Ktedonobacter robiniae sp. nov., Dictyobacter formicarum sp. nov. and Dictyobacter arantiisoli sp. nov., belonging to the class Ktedonobacteria.</title>
        <authorList>
            <person name="Yabe S."/>
            <person name="Zheng Y."/>
            <person name="Wang C.M."/>
            <person name="Sakai Y."/>
            <person name="Abe K."/>
            <person name="Yokota A."/>
            <person name="Donadio S."/>
            <person name="Cavaletti L."/>
            <person name="Monciardini P."/>
        </authorList>
    </citation>
    <scope>NUCLEOTIDE SEQUENCE [LARGE SCALE GENOMIC DNA]</scope>
    <source>
        <strain evidence="2 3">SOSP1-30</strain>
    </source>
</reference>
<accession>A0ABQ3V7E8</accession>
<organism evidence="2 3">
    <name type="scientific">Ktedonobacter robiniae</name>
    <dbReference type="NCBI Taxonomy" id="2778365"/>
    <lineage>
        <taxon>Bacteria</taxon>
        <taxon>Bacillati</taxon>
        <taxon>Chloroflexota</taxon>
        <taxon>Ktedonobacteria</taxon>
        <taxon>Ktedonobacterales</taxon>
        <taxon>Ktedonobacteraceae</taxon>
        <taxon>Ktedonobacter</taxon>
    </lineage>
</organism>
<evidence type="ECO:0000313" key="3">
    <source>
        <dbReference type="Proteomes" id="UP000654345"/>
    </source>
</evidence>
<dbReference type="Gene3D" id="3.30.420.10">
    <property type="entry name" value="Ribonuclease H-like superfamily/Ribonuclease H"/>
    <property type="match status" value="1"/>
</dbReference>
<keyword evidence="3" id="KW-1185">Reference proteome</keyword>
<name>A0ABQ3V7E8_9CHLR</name>
<dbReference type="InterPro" id="IPR012337">
    <property type="entry name" value="RNaseH-like_sf"/>
</dbReference>
<gene>
    <name evidence="2" type="ORF">KSB_93180</name>
</gene>
<sequence>MLYAFLPKEHVQTQFHTQHAYLAFGIPEVLVVDNGMELDRDLELACLQLGIELQHMPVRKPWFKGSIERWFRTLNTDLIHVTPGTTFSHFLERGDYQSQHHACITLDKLWELLHL</sequence>
<proteinExistence type="predicted"/>
<dbReference type="Proteomes" id="UP000654345">
    <property type="component" value="Unassembled WGS sequence"/>
</dbReference>